<evidence type="ECO:0000256" key="1">
    <source>
        <dbReference type="SAM" id="Phobius"/>
    </source>
</evidence>
<keyword evidence="1" id="KW-1133">Transmembrane helix</keyword>
<dbReference type="Proteomes" id="UP001558534">
    <property type="component" value="Unassembled WGS sequence"/>
</dbReference>
<evidence type="ECO:0000313" key="2">
    <source>
        <dbReference type="EMBL" id="MEX3744632.1"/>
    </source>
</evidence>
<organism evidence="2 3">
    <name type="scientific">Lysinibacillus xylanilyticus</name>
    <dbReference type="NCBI Taxonomy" id="582475"/>
    <lineage>
        <taxon>Bacteria</taxon>
        <taxon>Bacillati</taxon>
        <taxon>Bacillota</taxon>
        <taxon>Bacilli</taxon>
        <taxon>Bacillales</taxon>
        <taxon>Bacillaceae</taxon>
        <taxon>Lysinibacillus</taxon>
    </lineage>
</organism>
<reference evidence="2 3" key="1">
    <citation type="submission" date="2024-07" db="EMBL/GenBank/DDBJ databases">
        <title>Characterization of a bacterium isolated from hydrolysated instant sea cucumber by whole-genome sequencing and metabolomics.</title>
        <authorList>
            <person name="Luo X."/>
            <person name="Zhang Z."/>
            <person name="Zheng Z."/>
            <person name="Zhang W."/>
            <person name="Ming T."/>
            <person name="Jiao L."/>
            <person name="Su X."/>
            <person name="Kong F."/>
            <person name="Xu J."/>
        </authorList>
    </citation>
    <scope>NUCLEOTIDE SEQUENCE [LARGE SCALE GENOMIC DNA]</scope>
    <source>
        <strain evidence="2 3">XL-2024</strain>
    </source>
</reference>
<sequence length="44" mass="5069">MELERVVVLTAFFNLIIALVNFQTAKLNSKKARDEKEKDTTSKK</sequence>
<gene>
    <name evidence="2" type="ORF">AB1300_05730</name>
</gene>
<evidence type="ECO:0008006" key="4">
    <source>
        <dbReference type="Google" id="ProtNLM"/>
    </source>
</evidence>
<keyword evidence="1" id="KW-0812">Transmembrane</keyword>
<dbReference type="EMBL" id="JBFRHK010000003">
    <property type="protein sequence ID" value="MEX3744632.1"/>
    <property type="molecule type" value="Genomic_DNA"/>
</dbReference>
<accession>A0ABV3VUP6</accession>
<keyword evidence="3" id="KW-1185">Reference proteome</keyword>
<dbReference type="RefSeq" id="WP_368635596.1">
    <property type="nucleotide sequence ID" value="NZ_JBFRHK010000003.1"/>
</dbReference>
<keyword evidence="1" id="KW-0472">Membrane</keyword>
<proteinExistence type="predicted"/>
<evidence type="ECO:0000313" key="3">
    <source>
        <dbReference type="Proteomes" id="UP001558534"/>
    </source>
</evidence>
<comment type="caution">
    <text evidence="2">The sequence shown here is derived from an EMBL/GenBank/DDBJ whole genome shotgun (WGS) entry which is preliminary data.</text>
</comment>
<feature type="transmembrane region" description="Helical" evidence="1">
    <location>
        <begin position="6"/>
        <end position="24"/>
    </location>
</feature>
<protein>
    <recommendedName>
        <fullName evidence="4">Holin</fullName>
    </recommendedName>
</protein>
<name>A0ABV3VUP6_9BACI</name>